<sequence>MVSLRTPPTVGIGAALVVLGLLAAPYLLIPEASAVGTYYNAGAVTPLVAGLFALVTVVVFAAGREGRTDPPTAAGVAIVFGGFATLVALVWTVTIPDPASLVGSLGSVRGAGATFLEYHRYLVFLATTGIAACGGWFARELGLL</sequence>
<feature type="transmembrane region" description="Helical" evidence="1">
    <location>
        <begin position="118"/>
        <end position="138"/>
    </location>
</feature>
<feature type="transmembrane region" description="Helical" evidence="1">
    <location>
        <begin position="74"/>
        <end position="95"/>
    </location>
</feature>
<protein>
    <submittedName>
        <fullName evidence="4">Uncharacterized protein</fullName>
    </submittedName>
</protein>
<organism evidence="4 6">
    <name type="scientific">Halosegnis rubeus</name>
    <dbReference type="NCBI Taxonomy" id="2212850"/>
    <lineage>
        <taxon>Archaea</taxon>
        <taxon>Methanobacteriati</taxon>
        <taxon>Methanobacteriota</taxon>
        <taxon>Stenosarchaea group</taxon>
        <taxon>Halobacteria</taxon>
        <taxon>Halobacteriales</taxon>
        <taxon>Natronomonadaceae</taxon>
        <taxon>Halosegnis</taxon>
    </lineage>
</organism>
<keyword evidence="7" id="KW-1185">Reference proteome</keyword>
<reference evidence="5 6" key="1">
    <citation type="submission" date="2019-10" db="EMBL/GenBank/DDBJ databases">
        <title>Unraveling microbial dark matter from salterns through culturing: the case of the genus Halosegnis.</title>
        <authorList>
            <person name="Duran-Viseras A."/>
            <person name="Andrei A.-S."/>
            <person name="Vera-Gargallo B."/>
            <person name="Ghai R."/>
            <person name="Sanchez-Porro C."/>
            <person name="Ventosa A."/>
        </authorList>
    </citation>
    <scope>NUCLEOTIDE SEQUENCE [LARGE SCALE GENOMIC DNA]</scope>
    <source>
        <strain evidence="4 6">F17-44</strain>
        <strain evidence="2 7">F18-79</strain>
        <strain evidence="3 5">F19-13</strain>
    </source>
</reference>
<dbReference type="Pfam" id="PF24416">
    <property type="entry name" value="DUF7548"/>
    <property type="match status" value="1"/>
</dbReference>
<evidence type="ECO:0000313" key="3">
    <source>
        <dbReference type="EMBL" id="KAB7517322.1"/>
    </source>
</evidence>
<dbReference type="EMBL" id="QJOW01000001">
    <property type="protein sequence ID" value="KAB7518445.1"/>
    <property type="molecule type" value="Genomic_DNA"/>
</dbReference>
<dbReference type="AlphaFoldDB" id="A0A5N5UIB1"/>
<evidence type="ECO:0000313" key="5">
    <source>
        <dbReference type="Proteomes" id="UP000326207"/>
    </source>
</evidence>
<keyword evidence="1" id="KW-1133">Transmembrane helix</keyword>
<dbReference type="EMBL" id="QKKZ01000004">
    <property type="protein sequence ID" value="KAB7513339.1"/>
    <property type="molecule type" value="Genomic_DNA"/>
</dbReference>
<accession>A0A5N5UIB1</accession>
<evidence type="ECO:0000313" key="4">
    <source>
        <dbReference type="EMBL" id="KAB7518445.1"/>
    </source>
</evidence>
<dbReference type="RefSeq" id="WP_152119333.1">
    <property type="nucleotide sequence ID" value="NZ_QJOW01000001.1"/>
</dbReference>
<dbReference type="OrthoDB" id="377436at2157"/>
<dbReference type="InterPro" id="IPR055970">
    <property type="entry name" value="DUF7548"/>
</dbReference>
<keyword evidence="1" id="KW-0812">Transmembrane</keyword>
<evidence type="ECO:0000313" key="7">
    <source>
        <dbReference type="Proteomes" id="UP000326865"/>
    </source>
</evidence>
<evidence type="ECO:0000313" key="6">
    <source>
        <dbReference type="Proteomes" id="UP000326302"/>
    </source>
</evidence>
<accession>A0A5N5U4G6</accession>
<dbReference type="Proteomes" id="UP000326865">
    <property type="component" value="Unassembled WGS sequence"/>
</dbReference>
<keyword evidence="1" id="KW-0472">Membrane</keyword>
<evidence type="ECO:0000313" key="2">
    <source>
        <dbReference type="EMBL" id="KAB7513339.1"/>
    </source>
</evidence>
<feature type="transmembrane region" description="Helical" evidence="1">
    <location>
        <begin position="12"/>
        <end position="29"/>
    </location>
</feature>
<accession>A0A5N5UIX4</accession>
<name>A0A5N5UIB1_9EURY</name>
<dbReference type="Proteomes" id="UP000326302">
    <property type="component" value="Unassembled WGS sequence"/>
</dbReference>
<feature type="transmembrane region" description="Helical" evidence="1">
    <location>
        <begin position="41"/>
        <end position="62"/>
    </location>
</feature>
<dbReference type="EMBL" id="QMDY01000005">
    <property type="protein sequence ID" value="KAB7517322.1"/>
    <property type="molecule type" value="Genomic_DNA"/>
</dbReference>
<dbReference type="Proteomes" id="UP000326207">
    <property type="component" value="Unassembled WGS sequence"/>
</dbReference>
<proteinExistence type="predicted"/>
<comment type="caution">
    <text evidence="4">The sequence shown here is derived from an EMBL/GenBank/DDBJ whole genome shotgun (WGS) entry which is preliminary data.</text>
</comment>
<gene>
    <name evidence="2" type="ORF">DM867_10190</name>
    <name evidence="4" type="ORF">DMP03_03550</name>
    <name evidence="3" type="ORF">DP108_09935</name>
</gene>
<evidence type="ECO:0000256" key="1">
    <source>
        <dbReference type="SAM" id="Phobius"/>
    </source>
</evidence>